<comment type="caution">
    <text evidence="1">The sequence shown here is derived from an EMBL/GenBank/DDBJ whole genome shotgun (WGS) entry which is preliminary data.</text>
</comment>
<dbReference type="EMBL" id="BTSX01000006">
    <property type="protein sequence ID" value="GMT05606.1"/>
    <property type="molecule type" value="Genomic_DNA"/>
</dbReference>
<evidence type="ECO:0000313" key="2">
    <source>
        <dbReference type="Proteomes" id="UP001432027"/>
    </source>
</evidence>
<evidence type="ECO:0000313" key="1">
    <source>
        <dbReference type="EMBL" id="GMT05606.1"/>
    </source>
</evidence>
<sequence>MKCKKGSRRAHYSCVGPSLLMKVVKEEDSFIRFAGYHESNGQWEKRLREFHTEALFREDPFGAQEYNLPYSMDKRRRWMVTDLLGDEIESVQDPSRSLRVSASIHSQSRNGILPILQRPPWGWRYGVSEAEELPTEEYHDVTRDGRVKHRVQKHARIMTLDRQVLFNANIE</sequence>
<keyword evidence="2" id="KW-1185">Reference proteome</keyword>
<name>A0AAV5UF56_9BILA</name>
<proteinExistence type="predicted"/>
<organism evidence="1 2">
    <name type="scientific">Pristionchus entomophagus</name>
    <dbReference type="NCBI Taxonomy" id="358040"/>
    <lineage>
        <taxon>Eukaryota</taxon>
        <taxon>Metazoa</taxon>
        <taxon>Ecdysozoa</taxon>
        <taxon>Nematoda</taxon>
        <taxon>Chromadorea</taxon>
        <taxon>Rhabditida</taxon>
        <taxon>Rhabditina</taxon>
        <taxon>Diplogasteromorpha</taxon>
        <taxon>Diplogasteroidea</taxon>
        <taxon>Neodiplogasteridae</taxon>
        <taxon>Pristionchus</taxon>
    </lineage>
</organism>
<feature type="non-terminal residue" evidence="1">
    <location>
        <position position="171"/>
    </location>
</feature>
<protein>
    <submittedName>
        <fullName evidence="1">Uncharacterized protein</fullName>
    </submittedName>
</protein>
<accession>A0AAV5UF56</accession>
<dbReference type="AlphaFoldDB" id="A0AAV5UF56"/>
<dbReference type="Proteomes" id="UP001432027">
    <property type="component" value="Unassembled WGS sequence"/>
</dbReference>
<reference evidence="1" key="1">
    <citation type="submission" date="2023-10" db="EMBL/GenBank/DDBJ databases">
        <title>Genome assembly of Pristionchus species.</title>
        <authorList>
            <person name="Yoshida K."/>
            <person name="Sommer R.J."/>
        </authorList>
    </citation>
    <scope>NUCLEOTIDE SEQUENCE</scope>
    <source>
        <strain evidence="1">RS0144</strain>
    </source>
</reference>
<gene>
    <name evidence="1" type="ORF">PENTCL1PPCAC_27780</name>
</gene>